<feature type="transmembrane region" description="Helical" evidence="11">
    <location>
        <begin position="408"/>
        <end position="428"/>
    </location>
</feature>
<evidence type="ECO:0000256" key="11">
    <source>
        <dbReference type="SAM" id="Phobius"/>
    </source>
</evidence>
<evidence type="ECO:0000256" key="3">
    <source>
        <dbReference type="ARBA" id="ARBA00004496"/>
    </source>
</evidence>
<dbReference type="InterPro" id="IPR036259">
    <property type="entry name" value="MFS_trans_sf"/>
</dbReference>
<dbReference type="SUPFAM" id="SSF103473">
    <property type="entry name" value="MFS general substrate transporter"/>
    <property type="match status" value="1"/>
</dbReference>
<evidence type="ECO:0000256" key="7">
    <source>
        <dbReference type="ARBA" id="ARBA00022597"/>
    </source>
</evidence>
<comment type="caution">
    <text evidence="13">The sequence shown here is derived from an EMBL/GenBank/DDBJ whole genome shotgun (WGS) entry which is preliminary data.</text>
</comment>
<organism evidence="13 14">
    <name type="scientific">Merluccius polli</name>
    <name type="common">Benguela hake</name>
    <name type="synonym">Merluccius cadenati</name>
    <dbReference type="NCBI Taxonomy" id="89951"/>
    <lineage>
        <taxon>Eukaryota</taxon>
        <taxon>Metazoa</taxon>
        <taxon>Chordata</taxon>
        <taxon>Craniata</taxon>
        <taxon>Vertebrata</taxon>
        <taxon>Euteleostomi</taxon>
        <taxon>Actinopterygii</taxon>
        <taxon>Neopterygii</taxon>
        <taxon>Teleostei</taxon>
        <taxon>Neoteleostei</taxon>
        <taxon>Acanthomorphata</taxon>
        <taxon>Zeiogadaria</taxon>
        <taxon>Gadariae</taxon>
        <taxon>Gadiformes</taxon>
        <taxon>Gadoidei</taxon>
        <taxon>Merlucciidae</taxon>
        <taxon>Merluccius</taxon>
    </lineage>
</organism>
<feature type="transmembrane region" description="Helical" evidence="11">
    <location>
        <begin position="308"/>
        <end position="326"/>
    </location>
</feature>
<dbReference type="GO" id="GO:0012505">
    <property type="term" value="C:endomembrane system"/>
    <property type="evidence" value="ECO:0007669"/>
    <property type="project" value="UniProtKB-SubCell"/>
</dbReference>
<evidence type="ECO:0000256" key="9">
    <source>
        <dbReference type="ARBA" id="ARBA00022989"/>
    </source>
</evidence>
<comment type="subcellular location">
    <subcellularLocation>
        <location evidence="3">Cytoplasm</location>
    </subcellularLocation>
    <subcellularLocation>
        <location evidence="2">Endomembrane system</location>
        <topology evidence="2">Multi-pass membrane protein</topology>
    </subcellularLocation>
</comment>
<feature type="transmembrane region" description="Helical" evidence="11">
    <location>
        <begin position="162"/>
        <end position="183"/>
    </location>
</feature>
<feature type="transmembrane region" description="Helical" evidence="11">
    <location>
        <begin position="131"/>
        <end position="150"/>
    </location>
</feature>
<dbReference type="AlphaFoldDB" id="A0AA47NQS9"/>
<comment type="similarity">
    <text evidence="4">Belongs to the major facilitator superfamily. Sugar transporter (TC 2.A.1.1) family. Glucose transporter subfamily.</text>
</comment>
<keyword evidence="6" id="KW-0963">Cytoplasm</keyword>
<dbReference type="InterPro" id="IPR020846">
    <property type="entry name" value="MFS_dom"/>
</dbReference>
<dbReference type="GO" id="GO:0072359">
    <property type="term" value="P:circulatory system development"/>
    <property type="evidence" value="ECO:0007669"/>
    <property type="project" value="TreeGrafter"/>
</dbReference>
<dbReference type="GO" id="GO:0055056">
    <property type="term" value="F:D-glucose transmembrane transporter activity"/>
    <property type="evidence" value="ECO:0007669"/>
    <property type="project" value="TreeGrafter"/>
</dbReference>
<sequence>MGCPILLLTSTVSTLGGIVFGYELGIISGALLQLKAEFGLLCVQQEALVSALLVGALLASLTGGYLIDRCGRRISMLLSNMLIMTSSLVVLSGSYLGVVVSRIMVGFGMCISSMSCCIFVSEMVSPDRRGLLVTLHEAGITVGILAAYATNYLLSDSTSWKFMFGIVLAPTLAQFACICLLPANADGSNINRNGFQTERNLMSLVQSQAPDETTVSGNGLHHKQRSMIYLFQRKDNMRSRTIIGLGLVIFQQFSGQPNVLLYASTIFHSLGFHGNASAVLASVGLGLVKVLATLMSVVLSDRVGRRPLLIGGCAFMSVGLLTTGLLGRQSVLSASDICEVKTHRANATSQPNLARGNQTVSTVSLGEHRRLFDVTEVKEMAVDYSGKHVETANTSSVSPSTPDFQGTVVNWIILICIMAVVGAYSIGFGPSMCSSF</sequence>
<feature type="transmembrane region" description="Helical" evidence="11">
    <location>
        <begin position="242"/>
        <end position="264"/>
    </location>
</feature>
<evidence type="ECO:0000256" key="2">
    <source>
        <dbReference type="ARBA" id="ARBA00004127"/>
    </source>
</evidence>
<evidence type="ECO:0000256" key="10">
    <source>
        <dbReference type="ARBA" id="ARBA00023136"/>
    </source>
</evidence>
<evidence type="ECO:0000313" key="13">
    <source>
        <dbReference type="EMBL" id="KAK0133042.1"/>
    </source>
</evidence>
<protein>
    <submittedName>
        <fullName evidence="13">Solute carrier family 2, facilitated glucose transporter member 10</fullName>
    </submittedName>
</protein>
<keyword evidence="9 11" id="KW-1133">Transmembrane helix</keyword>
<feature type="transmembrane region" description="Helical" evidence="11">
    <location>
        <begin position="74"/>
        <end position="97"/>
    </location>
</feature>
<dbReference type="EMBL" id="JAOPHQ010006028">
    <property type="protein sequence ID" value="KAK0133042.1"/>
    <property type="molecule type" value="Genomic_DNA"/>
</dbReference>
<evidence type="ECO:0000256" key="4">
    <source>
        <dbReference type="ARBA" id="ARBA00007004"/>
    </source>
</evidence>
<evidence type="ECO:0000256" key="5">
    <source>
        <dbReference type="ARBA" id="ARBA00022448"/>
    </source>
</evidence>
<evidence type="ECO:0000256" key="8">
    <source>
        <dbReference type="ARBA" id="ARBA00022692"/>
    </source>
</evidence>
<dbReference type="GO" id="GO:0016020">
    <property type="term" value="C:membrane"/>
    <property type="evidence" value="ECO:0007669"/>
    <property type="project" value="InterPro"/>
</dbReference>
<dbReference type="PANTHER" id="PTHR48023">
    <property type="entry name" value="D-XYLOSE-PROTON SYMPORTER-LIKE 2"/>
    <property type="match status" value="1"/>
</dbReference>
<keyword evidence="14" id="KW-1185">Reference proteome</keyword>
<keyword evidence="7 13" id="KW-0762">Sugar transport</keyword>
<evidence type="ECO:0000259" key="12">
    <source>
        <dbReference type="PROSITE" id="PS50850"/>
    </source>
</evidence>
<dbReference type="PROSITE" id="PS00216">
    <property type="entry name" value="SUGAR_TRANSPORT_1"/>
    <property type="match status" value="1"/>
</dbReference>
<evidence type="ECO:0000313" key="14">
    <source>
        <dbReference type="Proteomes" id="UP001174136"/>
    </source>
</evidence>
<reference evidence="13" key="1">
    <citation type="journal article" date="2023" name="Front. Mar. Sci.">
        <title>A new Merluccius polli reference genome to investigate the effects of global change in West African waters.</title>
        <authorList>
            <person name="Mateo J.L."/>
            <person name="Blanco-Fernandez C."/>
            <person name="Garcia-Vazquez E."/>
            <person name="Machado-Schiaffino G."/>
        </authorList>
    </citation>
    <scope>NUCLEOTIDE SEQUENCE</scope>
    <source>
        <strain evidence="13">C29</strain>
        <tissue evidence="13">Fin</tissue>
    </source>
</reference>
<feature type="transmembrane region" description="Helical" evidence="11">
    <location>
        <begin position="47"/>
        <end position="67"/>
    </location>
</feature>
<dbReference type="Proteomes" id="UP001174136">
    <property type="component" value="Unassembled WGS sequence"/>
</dbReference>
<dbReference type="PANTHER" id="PTHR48023:SF7">
    <property type="entry name" value="SOLUTE CARRIER FAMILY 2, FACILITATED GLUCOSE TRANSPORTER MEMBER 10"/>
    <property type="match status" value="1"/>
</dbReference>
<feature type="domain" description="Major facilitator superfamily (MFS) profile" evidence="12">
    <location>
        <begin position="9"/>
        <end position="436"/>
    </location>
</feature>
<dbReference type="InterPro" id="IPR005828">
    <property type="entry name" value="MFS_sugar_transport-like"/>
</dbReference>
<dbReference type="GO" id="GO:1904659">
    <property type="term" value="P:D-glucose transmembrane transport"/>
    <property type="evidence" value="ECO:0007669"/>
    <property type="project" value="TreeGrafter"/>
</dbReference>
<dbReference type="Pfam" id="PF00083">
    <property type="entry name" value="Sugar_tr"/>
    <property type="match status" value="1"/>
</dbReference>
<comment type="catalytic activity">
    <reaction evidence="1">
        <text>D-glucose(out) = D-glucose(in)</text>
        <dbReference type="Rhea" id="RHEA:60376"/>
        <dbReference type="ChEBI" id="CHEBI:4167"/>
    </reaction>
</comment>
<dbReference type="GO" id="GO:0005737">
    <property type="term" value="C:cytoplasm"/>
    <property type="evidence" value="ECO:0007669"/>
    <property type="project" value="UniProtKB-SubCell"/>
</dbReference>
<gene>
    <name evidence="13" type="primary">slc2a10</name>
    <name evidence="13" type="ORF">N1851_031583</name>
</gene>
<evidence type="ECO:0000256" key="1">
    <source>
        <dbReference type="ARBA" id="ARBA00000618"/>
    </source>
</evidence>
<keyword evidence="5" id="KW-0813">Transport</keyword>
<feature type="transmembrane region" description="Helical" evidence="11">
    <location>
        <begin position="276"/>
        <end position="299"/>
    </location>
</feature>
<accession>A0AA47NQS9</accession>
<dbReference type="PROSITE" id="PS50850">
    <property type="entry name" value="MFS"/>
    <property type="match status" value="1"/>
</dbReference>
<dbReference type="InterPro" id="IPR050820">
    <property type="entry name" value="MFS_Sugar_Transporter"/>
</dbReference>
<dbReference type="InterPro" id="IPR005829">
    <property type="entry name" value="Sugar_transporter_CS"/>
</dbReference>
<name>A0AA47NQS9_MERPO</name>
<dbReference type="Gene3D" id="1.20.1250.20">
    <property type="entry name" value="MFS general substrate transporter like domains"/>
    <property type="match status" value="2"/>
</dbReference>
<feature type="transmembrane region" description="Helical" evidence="11">
    <location>
        <begin position="103"/>
        <end position="124"/>
    </location>
</feature>
<keyword evidence="8 11" id="KW-0812">Transmembrane</keyword>
<evidence type="ECO:0000256" key="6">
    <source>
        <dbReference type="ARBA" id="ARBA00022490"/>
    </source>
</evidence>
<proteinExistence type="inferred from homology"/>
<keyword evidence="10 11" id="KW-0472">Membrane</keyword>